<evidence type="ECO:0000256" key="2">
    <source>
        <dbReference type="SAM" id="SignalP"/>
    </source>
</evidence>
<dbReference type="EMBL" id="FOMT01000002">
    <property type="protein sequence ID" value="SFE05544.1"/>
    <property type="molecule type" value="Genomic_DNA"/>
</dbReference>
<feature type="region of interest" description="Disordered" evidence="1">
    <location>
        <begin position="422"/>
        <end position="444"/>
    </location>
</feature>
<dbReference type="SMART" id="SM00089">
    <property type="entry name" value="PKD"/>
    <property type="match status" value="2"/>
</dbReference>
<dbReference type="SUPFAM" id="SSF49299">
    <property type="entry name" value="PKD domain"/>
    <property type="match status" value="1"/>
</dbReference>
<reference evidence="5" key="1">
    <citation type="submission" date="2016-10" db="EMBL/GenBank/DDBJ databases">
        <authorList>
            <person name="Varghese N."/>
            <person name="Submissions S."/>
        </authorList>
    </citation>
    <scope>NUCLEOTIDE SEQUENCE [LARGE SCALE GENOMIC DNA]</scope>
    <source>
        <strain evidence="5">CGMCC 1.10784</strain>
    </source>
</reference>
<feature type="compositionally biased region" description="Pro residues" evidence="1">
    <location>
        <begin position="433"/>
        <end position="443"/>
    </location>
</feature>
<evidence type="ECO:0000313" key="4">
    <source>
        <dbReference type="EMBL" id="SFE05544.1"/>
    </source>
</evidence>
<feature type="chain" id="PRO_5011681232" description="PKD/Chitinase domain-containing protein" evidence="2">
    <location>
        <begin position="31"/>
        <end position="2167"/>
    </location>
</feature>
<keyword evidence="2" id="KW-0732">Signal</keyword>
<protein>
    <recommendedName>
        <fullName evidence="3">PKD/Chitinase domain-containing protein</fullName>
    </recommendedName>
</protein>
<proteinExistence type="predicted"/>
<evidence type="ECO:0000259" key="3">
    <source>
        <dbReference type="SMART" id="SM00089"/>
    </source>
</evidence>
<organism evidence="4 5">
    <name type="scientific">Paenibacillus catalpae</name>
    <dbReference type="NCBI Taxonomy" id="1045775"/>
    <lineage>
        <taxon>Bacteria</taxon>
        <taxon>Bacillati</taxon>
        <taxon>Bacillota</taxon>
        <taxon>Bacilli</taxon>
        <taxon>Bacillales</taxon>
        <taxon>Paenibacillaceae</taxon>
        <taxon>Paenibacillus</taxon>
    </lineage>
</organism>
<dbReference type="InterPro" id="IPR035986">
    <property type="entry name" value="PKD_dom_sf"/>
</dbReference>
<evidence type="ECO:0000313" key="5">
    <source>
        <dbReference type="Proteomes" id="UP000198855"/>
    </source>
</evidence>
<name>A0A1I1XDQ9_9BACL</name>
<dbReference type="Gene3D" id="2.60.120.560">
    <property type="entry name" value="Exo-inulinase, domain 1"/>
    <property type="match status" value="1"/>
</dbReference>
<feature type="signal peptide" evidence="2">
    <location>
        <begin position="1"/>
        <end position="30"/>
    </location>
</feature>
<dbReference type="Proteomes" id="UP000198855">
    <property type="component" value="Unassembled WGS sequence"/>
</dbReference>
<feature type="domain" description="PKD/Chitinase" evidence="3">
    <location>
        <begin position="1940"/>
        <end position="2033"/>
    </location>
</feature>
<accession>A0A1I1XDQ9</accession>
<sequence length="2167" mass="240429">MNDFKKLTLSIILVLAILSSLFNIAPKANAATSQSVAQTKSLTFKSSEKYNASATLPNISVSLSVPAGYKPKSYQLWMMVANSSGKLTLTQQSTGAVSSNNLVLNNVKGTKIKLTASGQPSEMYAVINRRSNGKQWIIEGNGVGPYNVTPQSGDSCWSGNLSVCAGYLPAKDDNGVMISNKIRTEDGRILSVSDGVSSPVYFTSPIDSSDVYKTGLVQDSVTVTKATPSGYAQHRVESFGKGTTGKGLLSVSIPPVKSSILDNADCSGCSGNAIAKQYTMETKLDWSAESYYYEGEVRVTYEPIPPTNTPTVSCDCSAEPDNITFADKDVPVTATLTASLSGKGTKAVKNWTVYGRAEGGSQYTTVTVGYGLDKIEQKFNFTIAKTKLDGVDSYTETWVMRARVNFTDGTTAEQPIECTTTVTKPGAETPNPGATPTPPPAPPVTADIEFIPKTIITGDTSTLDNNSDGYSSMSWTFTSNLQEVITDDSQYRYPNVKFDKPGFYQAKIMVTNGTETKWDTASLQVLNPKPVAVVTGPTKVIQGRDFSSIFHLYNSYTPLADRGVTIDFTKDQMRYKKVSDPGYTVGWPSKGPSVLGDYSVEGKVFDSHGRESDWGTHLFEVVPDQPPIVSIMAPEQTYRFNESMVYIDAESVDGDKLASMEIEERYDHDNDGNYEEEPWTTVYTGPFKDTYPVTYTSVGKRQYRVSVTEDYGLSATSEIAATNVLNYAPFVDFEVYGLTQQPDQGDDSAPEDLAYTGESIIRSWKLIQPYTTSTNTPIGWKANSGALQTKNAKMADFFIKYPNMGLGANSRSKYELASDLTNLPGWGLPTGTVAVPYIYAGHRLYSREGDYMVERNAKNGTELRKFSLSAVSGFDYLGADKNENFYYGANVDPASGKYAVKKINNQGELVGSYDIPTHVGNYNMLTFEVSDDGKYIYSSWRFRNPSDNYYYTIHAIKYSMVDKSIQWDVKTGDLEYSPTFLQNYKGVIDSDGDFYLTWTTQTTYDGYEFYAMAVNGNTGAMGYQSRGTYNADISYMVATPEFDYRGDAAKYLYFTVSGYAQYSKDSSMGTSIYGFMFNKKTGYLSRISYPDLPDPTSYGLESWNTCETWCDKMSWEDTWGVGTPIIYPDGSVYATVRYAWGDYKFDKYLNLIKKNTEGNLIPNTKAFLMPSGNIAFPDNGAYAVYGGAYTPYVSITANGRAPIDQNYNYYGSKTYHSEVTDTKGDWLSSALKDPTLNTSILPDGSFYGFSKPGSGSGIQYVFPFVSASGKSDYPKVIDNNTIEVVDSTWAGLWYDPATKLKNDRLSFNVAVNDATNDKPVGAAIHVQDGKNMYAAEWTRDRLTLYKVGAGSKTVLQSVDFPRAPFITYPFELEASNGSLRVYINHAKLIEISDKTYKQGSAGIMSIGQQQAKFSDVKIKNYGDYYVEETKESVLVGEEIKYDILFDDIEKDPEKLENWTYQHDPNYFANSLGLSVFDGKTFDTKLSTLDRPGLYNITFKAKDSPGMDEYAAWSEPVTKQIYVHRRPIAQPDVRFTGIVYPEGETLNYTTYDTSYDPDIPDYLADRSFRTRWADETAWTPGKRELYTRPGVELIIQEQVQDGFGVWSYWVETRVYKDALPPANQHRPQMIITYPSGTLSSPTLLGGEPTLQWTYNDADHDPQEQFRLKVSYADNGATIMEGTYPGNDTSFILDEGIQQGRKVKVQGRVYSKGYWSDDSNIVYFILNTPPVTHLLSFNGAKASAPVYTNNNRPQLKVSVTDADGQPSSKVDYEIFYNATSELVADTNNAVSTTTYTPPALQEGLHNWRARASDNFAWGGYSENGYFFVDTVPPDDTNEQLEIKPTSVKVTFNPFSDAAPSSGHASRAFYMQKVNEDGSTTNIDLNGNGTAEYNIPLPNGTTSYTVGGLLTGAKYRLMVVDWDVAGNMGQYQYIYFTTNRPPTADFDWSPKPVYEGDTTAFTTAVDDPDGNDLSIMYKLTSPSGVARSFNYTYKRPYPTSGPSYRMMETGEWTMLLTVSDGMETVQTEKKVKVLALGLTGYVKHTEQWDDYRKEFNKKESGNENSPRGYNVFWAGEKFLLSAATTATGTAAKADRVEVKMKSYSTSLTSTNSSRSSWQGELWENAFSDFKKGPLNFEFTAYYNNGIVKRDTVTIQIEGNVYDIVGVHRLK</sequence>
<gene>
    <name evidence="4" type="ORF">SAMN05216378_2136</name>
</gene>
<keyword evidence="5" id="KW-1185">Reference proteome</keyword>
<evidence type="ECO:0000256" key="1">
    <source>
        <dbReference type="SAM" id="MobiDB-lite"/>
    </source>
</evidence>
<dbReference type="Gene3D" id="2.60.40.10">
    <property type="entry name" value="Immunoglobulins"/>
    <property type="match status" value="2"/>
</dbReference>
<dbReference type="InterPro" id="IPR022409">
    <property type="entry name" value="PKD/Chitinase_dom"/>
</dbReference>
<dbReference type="InterPro" id="IPR013783">
    <property type="entry name" value="Ig-like_fold"/>
</dbReference>
<feature type="domain" description="PKD/Chitinase" evidence="3">
    <location>
        <begin position="445"/>
        <end position="528"/>
    </location>
</feature>